<gene>
    <name evidence="2" type="ORF">CC78DRAFT_386265</name>
</gene>
<proteinExistence type="predicted"/>
<name>A0A9P4N3F6_9PLEO</name>
<accession>A0A9P4N3F6</accession>
<keyword evidence="1" id="KW-1133">Transmembrane helix</keyword>
<protein>
    <submittedName>
        <fullName evidence="2">Uncharacterized protein</fullName>
    </submittedName>
</protein>
<evidence type="ECO:0000313" key="2">
    <source>
        <dbReference type="EMBL" id="KAF2260714.1"/>
    </source>
</evidence>
<keyword evidence="3" id="KW-1185">Reference proteome</keyword>
<organism evidence="2 3">
    <name type="scientific">Lojkania enalia</name>
    <dbReference type="NCBI Taxonomy" id="147567"/>
    <lineage>
        <taxon>Eukaryota</taxon>
        <taxon>Fungi</taxon>
        <taxon>Dikarya</taxon>
        <taxon>Ascomycota</taxon>
        <taxon>Pezizomycotina</taxon>
        <taxon>Dothideomycetes</taxon>
        <taxon>Pleosporomycetidae</taxon>
        <taxon>Pleosporales</taxon>
        <taxon>Pleosporales incertae sedis</taxon>
        <taxon>Lojkania</taxon>
    </lineage>
</organism>
<comment type="caution">
    <text evidence="2">The sequence shown here is derived from an EMBL/GenBank/DDBJ whole genome shotgun (WGS) entry which is preliminary data.</text>
</comment>
<sequence length="188" mass="22360">MRALMWILLCVMTKLRTSRVRYILFFSFFFFFLALGVYFSGEERKERRRLGRRMCVLWAGFMVLRDLRSCLFRGWIYLDTRQVDVSHVRTSDSNCRGEVLIYALAWLNTGHRCRAGSASRAPFELYNIHSFSTTSRRRRTSSRRASSRLDNRLGRHYLFHNARLQNGLWMNLVLESARLVCMCCSKFR</sequence>
<dbReference type="EMBL" id="ML986674">
    <property type="protein sequence ID" value="KAF2260714.1"/>
    <property type="molecule type" value="Genomic_DNA"/>
</dbReference>
<reference evidence="3" key="1">
    <citation type="journal article" date="2020" name="Stud. Mycol.">
        <title>101 Dothideomycetes genomes: A test case for predicting lifestyles and emergence of pathogens.</title>
        <authorList>
            <person name="Haridas S."/>
            <person name="Albert R."/>
            <person name="Binder M."/>
            <person name="Bloem J."/>
            <person name="LaButti K."/>
            <person name="Salamov A."/>
            <person name="Andreopoulos B."/>
            <person name="Baker S."/>
            <person name="Barry K."/>
            <person name="Bills G."/>
            <person name="Bluhm B."/>
            <person name="Cannon C."/>
            <person name="Castanera R."/>
            <person name="Culley D."/>
            <person name="Daum C."/>
            <person name="Ezra D."/>
            <person name="Gonzalez J."/>
            <person name="Henrissat B."/>
            <person name="Kuo A."/>
            <person name="Liang C."/>
            <person name="Lipzen A."/>
            <person name="Lutzoni F."/>
            <person name="Magnuson J."/>
            <person name="Mondo S."/>
            <person name="Nolan M."/>
            <person name="Ohm R."/>
            <person name="Pangilinan J."/>
            <person name="Park H.-J."/>
            <person name="Ramirez L."/>
            <person name="Alfaro M."/>
            <person name="Sun H."/>
            <person name="Tritt A."/>
            <person name="Yoshinaga Y."/>
            <person name="Zwiers L.-H."/>
            <person name="Turgeon B."/>
            <person name="Goodwin S."/>
            <person name="Spatafora J."/>
            <person name="Crous P."/>
            <person name="Grigoriev I."/>
        </authorList>
    </citation>
    <scope>NUCLEOTIDE SEQUENCE [LARGE SCALE GENOMIC DNA]</scope>
    <source>
        <strain evidence="3">CBS 304.66</strain>
    </source>
</reference>
<feature type="transmembrane region" description="Helical" evidence="1">
    <location>
        <begin position="20"/>
        <end position="39"/>
    </location>
</feature>
<evidence type="ECO:0000313" key="3">
    <source>
        <dbReference type="Proteomes" id="UP000800093"/>
    </source>
</evidence>
<dbReference type="AlphaFoldDB" id="A0A9P4N3F6"/>
<evidence type="ECO:0000256" key="1">
    <source>
        <dbReference type="SAM" id="Phobius"/>
    </source>
</evidence>
<keyword evidence="1" id="KW-0812">Transmembrane</keyword>
<dbReference type="Proteomes" id="UP000800093">
    <property type="component" value="Unassembled WGS sequence"/>
</dbReference>
<keyword evidence="1" id="KW-0472">Membrane</keyword>